<sequence>MSDTTVFTPDYYRVFECREGKWFIKVGKLFYSKLPFAVDFNDFELLYGITKQQIIIELFRAGEGKSGYYLANLRGKQFYYCGIQPENVKFRLRKLGIGRDDPTE</sequence>
<keyword evidence="2" id="KW-1185">Reference proteome</keyword>
<dbReference type="RefSeq" id="WP_190905184.1">
    <property type="nucleotide sequence ID" value="NZ_JACJTQ010000002.1"/>
</dbReference>
<name>A0ABR8J0P7_9NOST</name>
<comment type="caution">
    <text evidence="1">The sequence shown here is derived from an EMBL/GenBank/DDBJ whole genome shotgun (WGS) entry which is preliminary data.</text>
</comment>
<organism evidence="1 2">
    <name type="scientific">Anabaena catenula FACHB-362</name>
    <dbReference type="NCBI Taxonomy" id="2692877"/>
    <lineage>
        <taxon>Bacteria</taxon>
        <taxon>Bacillati</taxon>
        <taxon>Cyanobacteriota</taxon>
        <taxon>Cyanophyceae</taxon>
        <taxon>Nostocales</taxon>
        <taxon>Nostocaceae</taxon>
        <taxon>Anabaena</taxon>
    </lineage>
</organism>
<dbReference type="Proteomes" id="UP000660381">
    <property type="component" value="Unassembled WGS sequence"/>
</dbReference>
<proteinExistence type="predicted"/>
<accession>A0ABR8J0P7</accession>
<protein>
    <submittedName>
        <fullName evidence="1">Uncharacterized protein</fullName>
    </submittedName>
</protein>
<dbReference type="EMBL" id="JACJTQ010000002">
    <property type="protein sequence ID" value="MBD2690611.1"/>
    <property type="molecule type" value="Genomic_DNA"/>
</dbReference>
<reference evidence="1 2" key="1">
    <citation type="journal article" date="2020" name="ISME J.">
        <title>Comparative genomics reveals insights into cyanobacterial evolution and habitat adaptation.</title>
        <authorList>
            <person name="Chen M.Y."/>
            <person name="Teng W.K."/>
            <person name="Zhao L."/>
            <person name="Hu C.X."/>
            <person name="Zhou Y.K."/>
            <person name="Han B.P."/>
            <person name="Song L.R."/>
            <person name="Shu W.S."/>
        </authorList>
    </citation>
    <scope>NUCLEOTIDE SEQUENCE [LARGE SCALE GENOMIC DNA]</scope>
    <source>
        <strain evidence="1 2">FACHB-362</strain>
    </source>
</reference>
<evidence type="ECO:0000313" key="2">
    <source>
        <dbReference type="Proteomes" id="UP000660381"/>
    </source>
</evidence>
<evidence type="ECO:0000313" key="1">
    <source>
        <dbReference type="EMBL" id="MBD2690611.1"/>
    </source>
</evidence>
<gene>
    <name evidence="1" type="ORF">H6G68_02385</name>
</gene>